<evidence type="ECO:0000313" key="1">
    <source>
        <dbReference type="EMBL" id="GAG22210.1"/>
    </source>
</evidence>
<dbReference type="EMBL" id="BARS01033115">
    <property type="protein sequence ID" value="GAG22210.1"/>
    <property type="molecule type" value="Genomic_DNA"/>
</dbReference>
<name>X0VV98_9ZZZZ</name>
<gene>
    <name evidence="1" type="ORF">S01H1_51316</name>
</gene>
<proteinExistence type="predicted"/>
<feature type="non-terminal residue" evidence="1">
    <location>
        <position position="81"/>
    </location>
</feature>
<reference evidence="1" key="1">
    <citation type="journal article" date="2014" name="Front. Microbiol.">
        <title>High frequency of phylogenetically diverse reductive dehalogenase-homologous genes in deep subseafloor sedimentary metagenomes.</title>
        <authorList>
            <person name="Kawai M."/>
            <person name="Futagami T."/>
            <person name="Toyoda A."/>
            <person name="Takaki Y."/>
            <person name="Nishi S."/>
            <person name="Hori S."/>
            <person name="Arai W."/>
            <person name="Tsubouchi T."/>
            <person name="Morono Y."/>
            <person name="Uchiyama I."/>
            <person name="Ito T."/>
            <person name="Fujiyama A."/>
            <person name="Inagaki F."/>
            <person name="Takami H."/>
        </authorList>
    </citation>
    <scope>NUCLEOTIDE SEQUENCE</scope>
    <source>
        <strain evidence="1">Expedition CK06-06</strain>
    </source>
</reference>
<protein>
    <submittedName>
        <fullName evidence="1">Uncharacterized protein</fullName>
    </submittedName>
</protein>
<dbReference type="AlphaFoldDB" id="X0VV98"/>
<sequence>MSSKFRLLTVVVVALTLGGCATPAPRDLETDLPQFVALANGHNPMKPAELIPALREYKGGLAMLEARFGRPLQVLQLSGGG</sequence>
<dbReference type="PROSITE" id="PS51257">
    <property type="entry name" value="PROKAR_LIPOPROTEIN"/>
    <property type="match status" value="1"/>
</dbReference>
<accession>X0VV98</accession>
<organism evidence="1">
    <name type="scientific">marine sediment metagenome</name>
    <dbReference type="NCBI Taxonomy" id="412755"/>
    <lineage>
        <taxon>unclassified sequences</taxon>
        <taxon>metagenomes</taxon>
        <taxon>ecological metagenomes</taxon>
    </lineage>
</organism>
<comment type="caution">
    <text evidence="1">The sequence shown here is derived from an EMBL/GenBank/DDBJ whole genome shotgun (WGS) entry which is preliminary data.</text>
</comment>